<evidence type="ECO:0008006" key="3">
    <source>
        <dbReference type="Google" id="ProtNLM"/>
    </source>
</evidence>
<sequence length="478" mass="55530">MTSQNCHDLEIENQNDNFHKLENVFDYETNGNVGYRSILAGAVREVWLNVFQKLDESDKTAFFRADAKWNDWVASKRTLFLIPEVGPILLKTLPKTVSLQCRELCRSWTKELDHLVQTHSSHLCIYSENDEVSTIPKQISGFYFADWFQKFHQDMKTHQGNPFPGRTIDLDWYEPEEEMEEEELVRLCEDYWLNATQFCEKYGAHVHDITIDTFDSCLTGMEMIGNVSRCLLYLPNLKKLHLSGIRNADGSNSIRDYFRMNTLPQLANLETLEVKETDGTFLDVILSSCCLPSKIKRLFLLSTYSMGYFEDVFNFVNLEVLEVDLYIQNLQQMADQELVPPLSKLYLKFLNKQVSAVHLFNALEPFSDSLTQFKMKEPSKLVVPHAVDLERIKLPKLERLYIFKLKGSVDFVLQLTSLTHLEIVKSKIEQEHLDGCLVKFYGHEKRMYESNIWELLPSLQTLLSRVTISKNSLKNLST</sequence>
<comment type="caution">
    <text evidence="1">The sequence shown here is derived from an EMBL/GenBank/DDBJ whole genome shotgun (WGS) entry which is preliminary data.</text>
</comment>
<gene>
    <name evidence="1" type="ORF">Ocin01_15659</name>
</gene>
<dbReference type="AlphaFoldDB" id="A0A1D2MDT4"/>
<name>A0A1D2MDT4_ORCCI</name>
<proteinExistence type="predicted"/>
<dbReference type="SUPFAM" id="SSF52058">
    <property type="entry name" value="L domain-like"/>
    <property type="match status" value="1"/>
</dbReference>
<dbReference type="EMBL" id="LJIJ01001699">
    <property type="protein sequence ID" value="ODM91024.1"/>
    <property type="molecule type" value="Genomic_DNA"/>
</dbReference>
<keyword evidence="2" id="KW-1185">Reference proteome</keyword>
<evidence type="ECO:0000313" key="2">
    <source>
        <dbReference type="Proteomes" id="UP000094527"/>
    </source>
</evidence>
<dbReference type="Proteomes" id="UP000094527">
    <property type="component" value="Unassembled WGS sequence"/>
</dbReference>
<reference evidence="1 2" key="1">
    <citation type="journal article" date="2016" name="Genome Biol. Evol.">
        <title>Gene Family Evolution Reflects Adaptation to Soil Environmental Stressors in the Genome of the Collembolan Orchesella cincta.</title>
        <authorList>
            <person name="Faddeeva-Vakhrusheva A."/>
            <person name="Derks M.F."/>
            <person name="Anvar S.Y."/>
            <person name="Agamennone V."/>
            <person name="Suring W."/>
            <person name="Smit S."/>
            <person name="van Straalen N.M."/>
            <person name="Roelofs D."/>
        </authorList>
    </citation>
    <scope>NUCLEOTIDE SEQUENCE [LARGE SCALE GENOMIC DNA]</scope>
    <source>
        <tissue evidence="1">Mixed pool</tissue>
    </source>
</reference>
<evidence type="ECO:0000313" key="1">
    <source>
        <dbReference type="EMBL" id="ODM91024.1"/>
    </source>
</evidence>
<protein>
    <recommendedName>
        <fullName evidence="3">F-box domain-containing protein</fullName>
    </recommendedName>
</protein>
<organism evidence="1 2">
    <name type="scientific">Orchesella cincta</name>
    <name type="common">Springtail</name>
    <name type="synonym">Podura cincta</name>
    <dbReference type="NCBI Taxonomy" id="48709"/>
    <lineage>
        <taxon>Eukaryota</taxon>
        <taxon>Metazoa</taxon>
        <taxon>Ecdysozoa</taxon>
        <taxon>Arthropoda</taxon>
        <taxon>Hexapoda</taxon>
        <taxon>Collembola</taxon>
        <taxon>Entomobryomorpha</taxon>
        <taxon>Entomobryoidea</taxon>
        <taxon>Orchesellidae</taxon>
        <taxon>Orchesellinae</taxon>
        <taxon>Orchesella</taxon>
    </lineage>
</organism>
<accession>A0A1D2MDT4</accession>